<feature type="domain" description="Non-canonical purine NTP phosphatase/PRRC1" evidence="12">
    <location>
        <begin position="11"/>
        <end position="186"/>
    </location>
</feature>
<accession>A0A1A8TLF4</accession>
<dbReference type="EMBL" id="FLOB01000007">
    <property type="protein sequence ID" value="SBS33888.1"/>
    <property type="molecule type" value="Genomic_DNA"/>
</dbReference>
<sequence>MNNTVIRIIIASKNPVKISAAYQAFNKAFPDHTIHCEEMSAPSGVADQPMTEAETRLGSENRAQFCYQQKSHQQDANVMDENTVDYFVAMEGGVDQFEEGAATFAYVTILAKTGKMVTNRSASLPLPHSIYTRLVSGEELGDVMDDLFGTVNIKQKGGAIGLFTNEAENRESIYTQALILCLAPFIHPEHF</sequence>
<keyword evidence="5 11" id="KW-0460">Magnesium</keyword>
<evidence type="ECO:0000256" key="11">
    <source>
        <dbReference type="HAMAP-Rule" id="MF_00648"/>
    </source>
</evidence>
<evidence type="ECO:0000256" key="9">
    <source>
        <dbReference type="ARBA" id="ARBA00048781"/>
    </source>
</evidence>
<dbReference type="InterPro" id="IPR029001">
    <property type="entry name" value="ITPase-like_fam"/>
</dbReference>
<keyword evidence="4 11" id="KW-0378">Hydrolase</keyword>
<dbReference type="PANTHER" id="PTHR34699">
    <property type="match status" value="1"/>
</dbReference>
<evidence type="ECO:0000256" key="1">
    <source>
        <dbReference type="ARBA" id="ARBA00001936"/>
    </source>
</evidence>
<comment type="caution">
    <text evidence="11">Lacks conserved residue(s) required for the propagation of feature annotation.</text>
</comment>
<dbReference type="NCBIfam" id="NF003459">
    <property type="entry name" value="PRK05074.1"/>
    <property type="match status" value="1"/>
</dbReference>
<evidence type="ECO:0000256" key="6">
    <source>
        <dbReference type="ARBA" id="ARBA00023080"/>
    </source>
</evidence>
<comment type="similarity">
    <text evidence="10 11">Belongs to the YjjX NTPase family.</text>
</comment>
<protein>
    <recommendedName>
        <fullName evidence="11">Inosine/xanthosine triphosphatase</fullName>
        <shortName evidence="11">ITPase/XTPase</shortName>
        <ecNumber evidence="11">3.6.1.73</ecNumber>
    </recommendedName>
    <alternativeName>
        <fullName evidence="11">Non-canonical purine NTP phosphatase</fullName>
    </alternativeName>
    <alternativeName>
        <fullName evidence="11">Non-standard purine NTP phosphatase</fullName>
    </alternativeName>
    <alternativeName>
        <fullName evidence="11">Nucleoside-triphosphate phosphatase</fullName>
        <shortName evidence="11">NTPase</shortName>
    </alternativeName>
</protein>
<dbReference type="Gene3D" id="3.90.950.10">
    <property type="match status" value="1"/>
</dbReference>
<keyword evidence="3 11" id="KW-0547">Nucleotide-binding</keyword>
<dbReference type="OrthoDB" id="6334099at2"/>
<keyword evidence="14" id="KW-1185">Reference proteome</keyword>
<comment type="subunit">
    <text evidence="11">Homodimer.</text>
</comment>
<dbReference type="GO" id="GO:0103023">
    <property type="term" value="F:ITPase activity"/>
    <property type="evidence" value="ECO:0007669"/>
    <property type="project" value="UniProtKB-EC"/>
</dbReference>
<dbReference type="STRING" id="1792290.MSP8886_02882"/>
<evidence type="ECO:0000256" key="5">
    <source>
        <dbReference type="ARBA" id="ARBA00022842"/>
    </source>
</evidence>
<keyword evidence="6 11" id="KW-0546">Nucleotide metabolism</keyword>
<evidence type="ECO:0000256" key="3">
    <source>
        <dbReference type="ARBA" id="ARBA00022741"/>
    </source>
</evidence>
<evidence type="ECO:0000256" key="8">
    <source>
        <dbReference type="ARBA" id="ARBA00048174"/>
    </source>
</evidence>
<dbReference type="GO" id="GO:0000166">
    <property type="term" value="F:nucleotide binding"/>
    <property type="evidence" value="ECO:0007669"/>
    <property type="project" value="UniProtKB-KW"/>
</dbReference>
<proteinExistence type="inferred from homology"/>
<dbReference type="EC" id="3.6.1.73" evidence="11"/>
<dbReference type="PANTHER" id="PTHR34699:SF2">
    <property type="entry name" value="NON-CANONICAL PURINE NTP PHOSPHATASE_PRRC1 DOMAIN-CONTAINING PROTEIN"/>
    <property type="match status" value="1"/>
</dbReference>
<dbReference type="GO" id="GO:0046872">
    <property type="term" value="F:metal ion binding"/>
    <property type="evidence" value="ECO:0007669"/>
    <property type="project" value="UniProtKB-KW"/>
</dbReference>
<dbReference type="FunFam" id="3.90.950.10:FF:000002">
    <property type="entry name" value="Inosine/xanthosine triphosphatase"/>
    <property type="match status" value="1"/>
</dbReference>
<evidence type="ECO:0000313" key="13">
    <source>
        <dbReference type="EMBL" id="SBS33888.1"/>
    </source>
</evidence>
<evidence type="ECO:0000256" key="2">
    <source>
        <dbReference type="ARBA" id="ARBA00022723"/>
    </source>
</evidence>
<comment type="cofactor">
    <cofactor evidence="11">
        <name>Mg(2+)</name>
        <dbReference type="ChEBI" id="CHEBI:18420"/>
    </cofactor>
    <cofactor evidence="11">
        <name>Mn(2+)</name>
        <dbReference type="ChEBI" id="CHEBI:29035"/>
    </cofactor>
    <text evidence="11">Binds 1 divalent metal cation per subunit; can use either Mg(2+) or Mn(2+).</text>
</comment>
<dbReference type="SUPFAM" id="SSF52972">
    <property type="entry name" value="ITPase-like"/>
    <property type="match status" value="1"/>
</dbReference>
<organism evidence="13 14">
    <name type="scientific">Marinomonas spartinae</name>
    <dbReference type="NCBI Taxonomy" id="1792290"/>
    <lineage>
        <taxon>Bacteria</taxon>
        <taxon>Pseudomonadati</taxon>
        <taxon>Pseudomonadota</taxon>
        <taxon>Gammaproteobacteria</taxon>
        <taxon>Oceanospirillales</taxon>
        <taxon>Oceanospirillaceae</taxon>
        <taxon>Marinomonas</taxon>
    </lineage>
</organism>
<dbReference type="HAMAP" id="MF_00648">
    <property type="entry name" value="Non_canon_purine_NTPase_YjjX"/>
    <property type="match status" value="1"/>
</dbReference>
<comment type="catalytic activity">
    <reaction evidence="8 11">
        <text>ITP + H2O = IDP + phosphate + H(+)</text>
        <dbReference type="Rhea" id="RHEA:28330"/>
        <dbReference type="ChEBI" id="CHEBI:15377"/>
        <dbReference type="ChEBI" id="CHEBI:15378"/>
        <dbReference type="ChEBI" id="CHEBI:43474"/>
        <dbReference type="ChEBI" id="CHEBI:58280"/>
        <dbReference type="ChEBI" id="CHEBI:61402"/>
        <dbReference type="EC" id="3.6.1.73"/>
    </reaction>
</comment>
<evidence type="ECO:0000259" key="12">
    <source>
        <dbReference type="Pfam" id="PF01931"/>
    </source>
</evidence>
<dbReference type="InterPro" id="IPR026533">
    <property type="entry name" value="NTPase/PRRC1"/>
</dbReference>
<evidence type="ECO:0000256" key="7">
    <source>
        <dbReference type="ARBA" id="ARBA00023211"/>
    </source>
</evidence>
<dbReference type="AlphaFoldDB" id="A0A1A8TLF4"/>
<gene>
    <name evidence="13" type="ORF">MSP8886_02882</name>
</gene>
<name>A0A1A8TLF4_9GAMM</name>
<evidence type="ECO:0000256" key="10">
    <source>
        <dbReference type="ARBA" id="ARBA00060855"/>
    </source>
</evidence>
<reference evidence="13 14" key="1">
    <citation type="submission" date="2016-06" db="EMBL/GenBank/DDBJ databases">
        <authorList>
            <person name="Kjaerup R.B."/>
            <person name="Dalgaard T.S."/>
            <person name="Juul-Madsen H.R."/>
        </authorList>
    </citation>
    <scope>NUCLEOTIDE SEQUENCE [LARGE SCALE GENOMIC DNA]</scope>
    <source>
        <strain evidence="13 14">CECT 8886</strain>
    </source>
</reference>
<dbReference type="InterPro" id="IPR002786">
    <property type="entry name" value="Non_canon_purine_NTPase"/>
</dbReference>
<feature type="binding site" evidence="11">
    <location>
        <position position="75"/>
    </location>
    <ligand>
        <name>Mg(2+)</name>
        <dbReference type="ChEBI" id="CHEBI:18420"/>
    </ligand>
</feature>
<keyword evidence="7 11" id="KW-0464">Manganese</keyword>
<comment type="function">
    <text evidence="11">Phosphatase that hydrolyzes non-canonical purine nucleotides such as XTP and ITP to their respective diphosphate derivatives. Probably excludes non-canonical purines from DNA/RNA precursor pool, thus preventing their incorporation into DNA/RNA and avoiding chromosomal lesions.</text>
</comment>
<evidence type="ECO:0000313" key="14">
    <source>
        <dbReference type="Proteomes" id="UP000092544"/>
    </source>
</evidence>
<dbReference type="GO" id="GO:0009117">
    <property type="term" value="P:nucleotide metabolic process"/>
    <property type="evidence" value="ECO:0007669"/>
    <property type="project" value="UniProtKB-KW"/>
</dbReference>
<feature type="binding site" evidence="11">
    <location>
        <begin position="75"/>
        <end position="76"/>
    </location>
    <ligand>
        <name>substrate</name>
    </ligand>
</feature>
<dbReference type="GO" id="GO:0006772">
    <property type="term" value="P:thiamine metabolic process"/>
    <property type="evidence" value="ECO:0007669"/>
    <property type="project" value="TreeGrafter"/>
</dbReference>
<evidence type="ECO:0000256" key="4">
    <source>
        <dbReference type="ARBA" id="ARBA00022801"/>
    </source>
</evidence>
<comment type="catalytic activity">
    <reaction evidence="9 11">
        <text>XTP + H2O = XDP + phosphate + H(+)</text>
        <dbReference type="Rhea" id="RHEA:28406"/>
        <dbReference type="ChEBI" id="CHEBI:15377"/>
        <dbReference type="ChEBI" id="CHEBI:15378"/>
        <dbReference type="ChEBI" id="CHEBI:43474"/>
        <dbReference type="ChEBI" id="CHEBI:59884"/>
        <dbReference type="ChEBI" id="CHEBI:61314"/>
        <dbReference type="EC" id="3.6.1.73"/>
    </reaction>
</comment>
<keyword evidence="2 11" id="KW-0479">Metal-binding</keyword>
<dbReference type="Pfam" id="PF01931">
    <property type="entry name" value="NTPase_I-T"/>
    <property type="match status" value="1"/>
</dbReference>
<dbReference type="Proteomes" id="UP000092544">
    <property type="component" value="Unassembled WGS sequence"/>
</dbReference>
<comment type="cofactor">
    <cofactor evidence="1">
        <name>Mn(2+)</name>
        <dbReference type="ChEBI" id="CHEBI:29035"/>
    </cofactor>
</comment>
<dbReference type="RefSeq" id="WP_067017601.1">
    <property type="nucleotide sequence ID" value="NZ_FLOB01000007.1"/>
</dbReference>
<dbReference type="InterPro" id="IPR050299">
    <property type="entry name" value="YjjX_NTPase"/>
</dbReference>